<accession>M0NAH2</accession>
<evidence type="ECO:0000313" key="1">
    <source>
        <dbReference type="EMBL" id="EMA54553.1"/>
    </source>
</evidence>
<evidence type="ECO:0000313" key="2">
    <source>
        <dbReference type="Proteomes" id="UP000011625"/>
    </source>
</evidence>
<organism evidence="1 2">
    <name type="scientific">Halococcus salifodinae DSM 8989</name>
    <dbReference type="NCBI Taxonomy" id="1227456"/>
    <lineage>
        <taxon>Archaea</taxon>
        <taxon>Methanobacteriati</taxon>
        <taxon>Methanobacteriota</taxon>
        <taxon>Stenosarchaea group</taxon>
        <taxon>Halobacteria</taxon>
        <taxon>Halobacteriales</taxon>
        <taxon>Halococcaceae</taxon>
        <taxon>Halococcus</taxon>
    </lineage>
</organism>
<dbReference type="AlphaFoldDB" id="M0NAH2"/>
<protein>
    <submittedName>
        <fullName evidence="1">Resolvase domain protein</fullName>
    </submittedName>
</protein>
<keyword evidence="2" id="KW-1185">Reference proteome</keyword>
<comment type="caution">
    <text evidence="1">The sequence shown here is derived from an EMBL/GenBank/DDBJ whole genome shotgun (WGS) entry which is preliminary data.</text>
</comment>
<sequence length="69" mass="8110">MYAIRKKYDGSEQDSQIDWYWNLNDAEALTSRWKYQRLRKYNFSSEGAGTNSLIQILRKGYDPPLANSS</sequence>
<reference evidence="1 2" key="1">
    <citation type="journal article" date="2014" name="PLoS Genet.">
        <title>Phylogenetically driven sequencing of extremely halophilic archaea reveals strategies for static and dynamic osmo-response.</title>
        <authorList>
            <person name="Becker E.A."/>
            <person name="Seitzer P.M."/>
            <person name="Tritt A."/>
            <person name="Larsen D."/>
            <person name="Krusor M."/>
            <person name="Yao A.I."/>
            <person name="Wu D."/>
            <person name="Madern D."/>
            <person name="Eisen J.A."/>
            <person name="Darling A.E."/>
            <person name="Facciotti M.T."/>
        </authorList>
    </citation>
    <scope>NUCLEOTIDE SEQUENCE [LARGE SCALE GENOMIC DNA]</scope>
    <source>
        <strain evidence="1 2">DSM 8989</strain>
    </source>
</reference>
<dbReference type="EMBL" id="AOME01000027">
    <property type="protein sequence ID" value="EMA54553.1"/>
    <property type="molecule type" value="Genomic_DNA"/>
</dbReference>
<dbReference type="Proteomes" id="UP000011625">
    <property type="component" value="Unassembled WGS sequence"/>
</dbReference>
<proteinExistence type="predicted"/>
<name>M0NAH2_9EURY</name>
<gene>
    <name evidence="1" type="ORF">C450_05840</name>
</gene>
<dbReference type="STRING" id="1227456.C450_05840"/>